<protein>
    <submittedName>
        <fullName evidence="1">Uncharacterized protein</fullName>
    </submittedName>
</protein>
<keyword evidence="2" id="KW-1185">Reference proteome</keyword>
<dbReference type="AlphaFoldDB" id="A0A3M7QPY7"/>
<comment type="caution">
    <text evidence="1">The sequence shown here is derived from an EMBL/GenBank/DDBJ whole genome shotgun (WGS) entry which is preliminary data.</text>
</comment>
<gene>
    <name evidence="1" type="ORF">BpHYR1_024319</name>
</gene>
<sequence>MALEQRTSTGSINPALQSINLGNTFSNESENEVQNVNHVEQQQELNNTITKRTQQTQPVTSSIIIEKIVS</sequence>
<evidence type="ECO:0000313" key="1">
    <source>
        <dbReference type="EMBL" id="RNA13131.1"/>
    </source>
</evidence>
<accession>A0A3M7QPY7</accession>
<organism evidence="1 2">
    <name type="scientific">Brachionus plicatilis</name>
    <name type="common">Marine rotifer</name>
    <name type="synonym">Brachionus muelleri</name>
    <dbReference type="NCBI Taxonomy" id="10195"/>
    <lineage>
        <taxon>Eukaryota</taxon>
        <taxon>Metazoa</taxon>
        <taxon>Spiralia</taxon>
        <taxon>Gnathifera</taxon>
        <taxon>Rotifera</taxon>
        <taxon>Eurotatoria</taxon>
        <taxon>Monogononta</taxon>
        <taxon>Pseudotrocha</taxon>
        <taxon>Ploima</taxon>
        <taxon>Brachionidae</taxon>
        <taxon>Brachionus</taxon>
    </lineage>
</organism>
<dbReference type="EMBL" id="REGN01005502">
    <property type="protein sequence ID" value="RNA13131.1"/>
    <property type="molecule type" value="Genomic_DNA"/>
</dbReference>
<proteinExistence type="predicted"/>
<dbReference type="Proteomes" id="UP000276133">
    <property type="component" value="Unassembled WGS sequence"/>
</dbReference>
<evidence type="ECO:0000313" key="2">
    <source>
        <dbReference type="Proteomes" id="UP000276133"/>
    </source>
</evidence>
<name>A0A3M7QPY7_BRAPC</name>
<reference evidence="1 2" key="1">
    <citation type="journal article" date="2018" name="Sci. Rep.">
        <title>Genomic signatures of local adaptation to the degree of environmental predictability in rotifers.</title>
        <authorList>
            <person name="Franch-Gras L."/>
            <person name="Hahn C."/>
            <person name="Garcia-Roger E.M."/>
            <person name="Carmona M.J."/>
            <person name="Serra M."/>
            <person name="Gomez A."/>
        </authorList>
    </citation>
    <scope>NUCLEOTIDE SEQUENCE [LARGE SCALE GENOMIC DNA]</scope>
    <source>
        <strain evidence="1">HYR1</strain>
    </source>
</reference>